<evidence type="ECO:0000256" key="5">
    <source>
        <dbReference type="PROSITE-ProRule" id="PRU00409"/>
    </source>
</evidence>
<keyword evidence="8" id="KW-1185">Reference proteome</keyword>
<evidence type="ECO:0000256" key="1">
    <source>
        <dbReference type="ARBA" id="ARBA00022598"/>
    </source>
</evidence>
<dbReference type="Proteomes" id="UP000221734">
    <property type="component" value="Chromosome Kuenenia_stuttgartiensis_MBR1"/>
</dbReference>
<protein>
    <submittedName>
        <fullName evidence="7">Strongly similar to acetyl-CoA synthetase (ADP-forming) protein</fullName>
        <ecNumber evidence="7">6.2.1.14</ecNumber>
    </submittedName>
</protein>
<dbReference type="SUPFAM" id="SSF56059">
    <property type="entry name" value="Glutathione synthetase ATP-binding domain-like"/>
    <property type="match status" value="1"/>
</dbReference>
<feature type="domain" description="ATP-grasp" evidence="6">
    <location>
        <begin position="15"/>
        <end position="51"/>
    </location>
</feature>
<evidence type="ECO:0000313" key="8">
    <source>
        <dbReference type="Proteomes" id="UP000221734"/>
    </source>
</evidence>
<dbReference type="PROSITE" id="PS50975">
    <property type="entry name" value="ATP_GRASP"/>
    <property type="match status" value="1"/>
</dbReference>
<dbReference type="EC" id="6.2.1.14" evidence="7"/>
<dbReference type="PANTHER" id="PTHR43334:SF1">
    <property type="entry name" value="3-HYDROXYPROPIONATE--COA LIGASE [ADP-FORMING]"/>
    <property type="match status" value="1"/>
</dbReference>
<evidence type="ECO:0000256" key="4">
    <source>
        <dbReference type="ARBA" id="ARBA00060888"/>
    </source>
</evidence>
<sequence>MKQKEAAYLSEEDAKQVISTYGFTIPKSIIATSETGAVKAAEEMGYPVVMKISSPDILHKSDIGGVIIGVKNEQEVRICFSDIMQKQDAICRKPI</sequence>
<keyword evidence="1 7" id="KW-0436">Ligase</keyword>
<dbReference type="GO" id="GO:0005524">
    <property type="term" value="F:ATP binding"/>
    <property type="evidence" value="ECO:0007669"/>
    <property type="project" value="UniProtKB-UniRule"/>
</dbReference>
<evidence type="ECO:0000256" key="3">
    <source>
        <dbReference type="ARBA" id="ARBA00022840"/>
    </source>
</evidence>
<keyword evidence="3 5" id="KW-0067">ATP-binding</keyword>
<evidence type="ECO:0000313" key="7">
    <source>
        <dbReference type="EMBL" id="SOH03464.1"/>
    </source>
</evidence>
<dbReference type="Pfam" id="PF13549">
    <property type="entry name" value="ATP-grasp_5"/>
    <property type="match status" value="1"/>
</dbReference>
<proteinExistence type="inferred from homology"/>
<comment type="similarity">
    <text evidence="4">In the N-terminal section; belongs to the acetate CoA ligase alpha subunit family.</text>
</comment>
<accession>A0A2C9CCF3</accession>
<dbReference type="KEGG" id="kst:KSMBR1_0953"/>
<dbReference type="FunFam" id="3.30.1490.20:FF:000020">
    <property type="entry name" value="Protein lysine acetyltransferase"/>
    <property type="match status" value="1"/>
</dbReference>
<dbReference type="AlphaFoldDB" id="A0A2C9CCF3"/>
<dbReference type="GO" id="GO:0042410">
    <property type="term" value="F:6-carboxyhexanoate-CoA ligase activity"/>
    <property type="evidence" value="ECO:0007669"/>
    <property type="project" value="UniProtKB-EC"/>
</dbReference>
<dbReference type="PANTHER" id="PTHR43334">
    <property type="entry name" value="ACETATE--COA LIGASE [ADP-FORMING]"/>
    <property type="match status" value="1"/>
</dbReference>
<dbReference type="EMBL" id="LT934425">
    <property type="protein sequence ID" value="SOH03464.1"/>
    <property type="molecule type" value="Genomic_DNA"/>
</dbReference>
<dbReference type="InterPro" id="IPR013815">
    <property type="entry name" value="ATP_grasp_subdomain_1"/>
</dbReference>
<evidence type="ECO:0000256" key="2">
    <source>
        <dbReference type="ARBA" id="ARBA00022741"/>
    </source>
</evidence>
<keyword evidence="2 5" id="KW-0547">Nucleotide-binding</keyword>
<organism evidence="7 8">
    <name type="scientific">Kuenenia stuttgartiensis</name>
    <dbReference type="NCBI Taxonomy" id="174633"/>
    <lineage>
        <taxon>Bacteria</taxon>
        <taxon>Pseudomonadati</taxon>
        <taxon>Planctomycetota</taxon>
        <taxon>Candidatus Brocadiia</taxon>
        <taxon>Candidatus Brocadiales</taxon>
        <taxon>Candidatus Brocadiaceae</taxon>
        <taxon>Candidatus Kuenenia</taxon>
    </lineage>
</organism>
<dbReference type="InterPro" id="IPR051538">
    <property type="entry name" value="Acyl-CoA_Synth/Transferase"/>
</dbReference>
<evidence type="ECO:0000259" key="6">
    <source>
        <dbReference type="PROSITE" id="PS50975"/>
    </source>
</evidence>
<dbReference type="InterPro" id="IPR011761">
    <property type="entry name" value="ATP-grasp"/>
</dbReference>
<reference evidence="8" key="1">
    <citation type="submission" date="2017-10" db="EMBL/GenBank/DDBJ databases">
        <authorList>
            <person name="Frank J."/>
        </authorList>
    </citation>
    <scope>NUCLEOTIDE SEQUENCE [LARGE SCALE GENOMIC DNA]</scope>
</reference>
<gene>
    <name evidence="7" type="primary">acetyl-CoA</name>
    <name evidence="7" type="ORF">KSMBR1_0953</name>
</gene>
<dbReference type="Gene3D" id="3.30.1490.20">
    <property type="entry name" value="ATP-grasp fold, A domain"/>
    <property type="match status" value="1"/>
</dbReference>
<dbReference type="GO" id="GO:0046872">
    <property type="term" value="F:metal ion binding"/>
    <property type="evidence" value="ECO:0007669"/>
    <property type="project" value="InterPro"/>
</dbReference>
<name>A0A2C9CCF3_KUEST</name>
<dbReference type="OrthoDB" id="9807426at2"/>